<dbReference type="OrthoDB" id="2353304at2"/>
<gene>
    <name evidence="2" type="ORF">C6I21_06695</name>
</gene>
<dbReference type="InterPro" id="IPR025889">
    <property type="entry name" value="GSP17M-like_dom"/>
</dbReference>
<feature type="domain" description="General stress protein 17M-like" evidence="1">
    <location>
        <begin position="4"/>
        <end position="99"/>
    </location>
</feature>
<protein>
    <submittedName>
        <fullName evidence="2">General stress protein</fullName>
    </submittedName>
</protein>
<comment type="caution">
    <text evidence="2">The sequence shown here is derived from an EMBL/GenBank/DDBJ whole genome shotgun (WGS) entry which is preliminary data.</text>
</comment>
<accession>A0A2P6MI72</accession>
<evidence type="ECO:0000259" key="1">
    <source>
        <dbReference type="Pfam" id="PF11181"/>
    </source>
</evidence>
<dbReference type="RefSeq" id="WP_105958670.1">
    <property type="nucleotide sequence ID" value="NZ_PVNS01000005.1"/>
</dbReference>
<evidence type="ECO:0000313" key="3">
    <source>
        <dbReference type="Proteomes" id="UP000243650"/>
    </source>
</evidence>
<dbReference type="Pfam" id="PF11181">
    <property type="entry name" value="YflT"/>
    <property type="match status" value="1"/>
</dbReference>
<sequence>MQPLYKEFYNDEEVVDAVQGIKEKGVSEDDIYVLTHDSDRTDRVADNADANTLGVNDMNFGTAAKNIFRKKGDELRAKFEELGFSKDMANELEEKLDQGKVIVVIPNAPDGMTL</sequence>
<evidence type="ECO:0000313" key="2">
    <source>
        <dbReference type="EMBL" id="PRO65986.1"/>
    </source>
</evidence>
<dbReference type="EMBL" id="PVNS01000005">
    <property type="protein sequence ID" value="PRO65986.1"/>
    <property type="molecule type" value="Genomic_DNA"/>
</dbReference>
<dbReference type="AlphaFoldDB" id="A0A2P6MI72"/>
<keyword evidence="3" id="KW-1185">Reference proteome</keyword>
<organism evidence="2 3">
    <name type="scientific">Alkalicoccus urumqiensis</name>
    <name type="common">Bacillus urumqiensis</name>
    <dbReference type="NCBI Taxonomy" id="1548213"/>
    <lineage>
        <taxon>Bacteria</taxon>
        <taxon>Bacillati</taxon>
        <taxon>Bacillota</taxon>
        <taxon>Bacilli</taxon>
        <taxon>Bacillales</taxon>
        <taxon>Bacillaceae</taxon>
        <taxon>Alkalicoccus</taxon>
    </lineage>
</organism>
<proteinExistence type="predicted"/>
<name>A0A2P6MI72_ALKUR</name>
<reference evidence="2 3" key="1">
    <citation type="submission" date="2018-03" db="EMBL/GenBank/DDBJ databases">
        <title>Bacillus urumqiensis sp. nov., a moderately haloalkaliphilic bacterium isolated from a salt lake.</title>
        <authorList>
            <person name="Zhao B."/>
            <person name="Liao Z."/>
        </authorList>
    </citation>
    <scope>NUCLEOTIDE SEQUENCE [LARGE SCALE GENOMIC DNA]</scope>
    <source>
        <strain evidence="2 3">BZ-SZ-XJ18</strain>
    </source>
</reference>
<dbReference type="Proteomes" id="UP000243650">
    <property type="component" value="Unassembled WGS sequence"/>
</dbReference>